<dbReference type="SUPFAM" id="SSF55347">
    <property type="entry name" value="Glyceraldehyde-3-phosphate dehydrogenase-like, C-terminal domain"/>
    <property type="match status" value="1"/>
</dbReference>
<evidence type="ECO:0000259" key="2">
    <source>
        <dbReference type="Pfam" id="PF22725"/>
    </source>
</evidence>
<keyword evidence="4" id="KW-1185">Reference proteome</keyword>
<reference evidence="3" key="1">
    <citation type="journal article" date="2022" name="Cell">
        <title>Design, construction, and in vivo augmentation of a complex gut microbiome.</title>
        <authorList>
            <person name="Cheng A.G."/>
            <person name="Ho P.Y."/>
            <person name="Aranda-Diaz A."/>
            <person name="Jain S."/>
            <person name="Yu F.B."/>
            <person name="Meng X."/>
            <person name="Wang M."/>
            <person name="Iakiviak M."/>
            <person name="Nagashima K."/>
            <person name="Zhao A."/>
            <person name="Murugkar P."/>
            <person name="Patil A."/>
            <person name="Atabakhsh K."/>
            <person name="Weakley A."/>
            <person name="Yan J."/>
            <person name="Brumbaugh A.R."/>
            <person name="Higginbottom S."/>
            <person name="Dimas A."/>
            <person name="Shiver A.L."/>
            <person name="Deutschbauer A."/>
            <person name="Neff N."/>
            <person name="Sonnenburg J.L."/>
            <person name="Huang K.C."/>
            <person name="Fischbach M.A."/>
        </authorList>
    </citation>
    <scope>NUCLEOTIDE SEQUENCE</scope>
    <source>
        <strain evidence="3">DSM 19829</strain>
    </source>
</reference>
<dbReference type="InterPro" id="IPR036291">
    <property type="entry name" value="NAD(P)-bd_dom_sf"/>
</dbReference>
<dbReference type="PANTHER" id="PTHR43708:SF3">
    <property type="entry name" value="OXIDOREDUCTASE"/>
    <property type="match status" value="1"/>
</dbReference>
<dbReference type="RefSeq" id="WP_049898069.1">
    <property type="nucleotide sequence ID" value="NZ_CABLBR010000007.1"/>
</dbReference>
<evidence type="ECO:0000313" key="4">
    <source>
        <dbReference type="Proteomes" id="UP001060164"/>
    </source>
</evidence>
<proteinExistence type="predicted"/>
<feature type="domain" description="GFO/IDH/MocA-like oxidoreductase" evidence="2">
    <location>
        <begin position="142"/>
        <end position="276"/>
    </location>
</feature>
<dbReference type="InterPro" id="IPR055170">
    <property type="entry name" value="GFO_IDH_MocA-like_dom"/>
</dbReference>
<dbReference type="InterPro" id="IPR000683">
    <property type="entry name" value="Gfo/Idh/MocA-like_OxRdtase_N"/>
</dbReference>
<organism evidence="3 4">
    <name type="scientific">Ruminococcus gauvreauii</name>
    <dbReference type="NCBI Taxonomy" id="438033"/>
    <lineage>
        <taxon>Bacteria</taxon>
        <taxon>Bacillati</taxon>
        <taxon>Bacillota</taxon>
        <taxon>Clostridia</taxon>
        <taxon>Eubacteriales</taxon>
        <taxon>Oscillospiraceae</taxon>
        <taxon>Ruminococcus</taxon>
    </lineage>
</organism>
<dbReference type="Pfam" id="PF01408">
    <property type="entry name" value="GFO_IDH_MocA"/>
    <property type="match status" value="1"/>
</dbReference>
<gene>
    <name evidence="3" type="ORF">NQ502_02360</name>
</gene>
<feature type="domain" description="Gfo/Idh/MocA-like oxidoreductase N-terminal" evidence="1">
    <location>
        <begin position="4"/>
        <end position="134"/>
    </location>
</feature>
<sequence length="381" mass="42254">MKLKFGMVGGGNGAFIGNVHRHGAVMDDLAVLTAGCFTRNMEKNLETARTWGVSDESRVYADYREMAERESSLEDGIDFVSITTPNDTHYEIAKCFMEHGIHIMCDKPLALTAAEGEELAALAEKKGLLFGVTYTYIGYAMVRQARDLIDAGEIGNILTVVSEYPQEWLLVQMVSDRSDQATWRMDPARSGPSGCCADIGTHVECLVSKMTGLEIDSVLARFERLPKSQELPLENNVQVLVNYKGGVSGMIWTSQVAVGHETDLTIRIFGDKGAIEWEHKNPAVLKVTRINEPPQLYTATRDYVSEACRDLSRLPSGHPEGFFEAFGNIYRGFCSHLLKLKEGFDPGSYRYPTVEDGVRGIKFVDACIKSNREGNVWTSVD</sequence>
<dbReference type="InterPro" id="IPR051317">
    <property type="entry name" value="Gfo/Idh/MocA_oxidoreduct"/>
</dbReference>
<dbReference type="Gene3D" id="3.40.50.720">
    <property type="entry name" value="NAD(P)-binding Rossmann-like Domain"/>
    <property type="match status" value="1"/>
</dbReference>
<name>A0ABY5VIA5_9FIRM</name>
<dbReference type="Gene3D" id="3.30.360.10">
    <property type="entry name" value="Dihydrodipicolinate Reductase, domain 2"/>
    <property type="match status" value="1"/>
</dbReference>
<protein>
    <submittedName>
        <fullName evidence="3">Gfo/Idh/MocA family oxidoreductase</fullName>
    </submittedName>
</protein>
<dbReference type="Proteomes" id="UP001060164">
    <property type="component" value="Chromosome"/>
</dbReference>
<dbReference type="SUPFAM" id="SSF51735">
    <property type="entry name" value="NAD(P)-binding Rossmann-fold domains"/>
    <property type="match status" value="1"/>
</dbReference>
<accession>A0ABY5VIA5</accession>
<dbReference type="PANTHER" id="PTHR43708">
    <property type="entry name" value="CONSERVED EXPRESSED OXIDOREDUCTASE (EUROFUNG)"/>
    <property type="match status" value="1"/>
</dbReference>
<evidence type="ECO:0000313" key="3">
    <source>
        <dbReference type="EMBL" id="UWP59923.1"/>
    </source>
</evidence>
<evidence type="ECO:0000259" key="1">
    <source>
        <dbReference type="Pfam" id="PF01408"/>
    </source>
</evidence>
<dbReference type="Pfam" id="PF22725">
    <property type="entry name" value="GFO_IDH_MocA_C3"/>
    <property type="match status" value="1"/>
</dbReference>
<dbReference type="EMBL" id="CP102290">
    <property type="protein sequence ID" value="UWP59923.1"/>
    <property type="molecule type" value="Genomic_DNA"/>
</dbReference>